<feature type="region of interest" description="Disordered" evidence="6">
    <location>
        <begin position="357"/>
        <end position="479"/>
    </location>
</feature>
<dbReference type="InterPro" id="IPR001972">
    <property type="entry name" value="Stomatin_HflK_fam"/>
</dbReference>
<feature type="compositionally biased region" description="Low complexity" evidence="6">
    <location>
        <begin position="461"/>
        <end position="472"/>
    </location>
</feature>
<keyword evidence="5" id="KW-0472">Membrane</keyword>
<reference evidence="8 9" key="1">
    <citation type="journal article" date="2019" name="Int. J. Syst. Evol. Microbiol.">
        <title>The Global Catalogue of Microorganisms (GCM) 10K type strain sequencing project: providing services to taxonomists for standard genome sequencing and annotation.</title>
        <authorList>
            <consortium name="The Broad Institute Genomics Platform"/>
            <consortium name="The Broad Institute Genome Sequencing Center for Infectious Disease"/>
            <person name="Wu L."/>
            <person name="Ma J."/>
        </authorList>
    </citation>
    <scope>NUCLEOTIDE SEQUENCE [LARGE SCALE GENOMIC DNA]</scope>
    <source>
        <strain evidence="8 9">JCM 14545</strain>
    </source>
</reference>
<dbReference type="SMART" id="SM00244">
    <property type="entry name" value="PHB"/>
    <property type="match status" value="1"/>
</dbReference>
<comment type="subcellular location">
    <subcellularLocation>
        <location evidence="1">Membrane</location>
        <topology evidence="1">Single-pass membrane protein</topology>
    </subcellularLocation>
</comment>
<dbReference type="RefSeq" id="WP_344412253.1">
    <property type="nucleotide sequence ID" value="NZ_BAAANN010000001.1"/>
</dbReference>
<feature type="compositionally biased region" description="Pro residues" evidence="6">
    <location>
        <begin position="417"/>
        <end position="440"/>
    </location>
</feature>
<protein>
    <submittedName>
        <fullName evidence="8">SPFH domain-containing protein</fullName>
    </submittedName>
</protein>
<dbReference type="Pfam" id="PF01145">
    <property type="entry name" value="Band_7"/>
    <property type="match status" value="1"/>
</dbReference>
<keyword evidence="3" id="KW-0812">Transmembrane</keyword>
<comment type="similarity">
    <text evidence="2">Belongs to the band 7/mec-2 family.</text>
</comment>
<dbReference type="PANTHER" id="PTHR43327:SF10">
    <property type="entry name" value="STOMATIN-LIKE PROTEIN 2, MITOCHONDRIAL"/>
    <property type="match status" value="1"/>
</dbReference>
<keyword evidence="9" id="KW-1185">Reference proteome</keyword>
<feature type="compositionally biased region" description="Low complexity" evidence="6">
    <location>
        <begin position="398"/>
        <end position="416"/>
    </location>
</feature>
<dbReference type="Proteomes" id="UP001501116">
    <property type="component" value="Unassembled WGS sequence"/>
</dbReference>
<evidence type="ECO:0000256" key="4">
    <source>
        <dbReference type="ARBA" id="ARBA00022989"/>
    </source>
</evidence>
<name>A0ABN2Q1D9_9PSEU</name>
<sequence length="479" mass="51788">MTTAAIIVVAIIILFVIVTVAKAIMVVPQAQSAVIERLGRFRTVASPGLNFLVPFFDKVRARIDLREQVVSFPPQPVITEDNLTVSIDTVVYFQVTDSRAAVYEISNYIVGVEQLTTTTLRNVVGGMSLEQTLTSRDSINSQLRGVLDDATGRWGIRVARVELKAIDPPPSIQDSMEKQMRADREKRAMILTAEGQRESAIKTAEGQKQSQILAAEGARQATILGAEAERQSRILRAQGERAARYLQAQGQAKAIEKVFAAIKAGRPTPEVLAYQYLQTLPQMAQGDANKVWLVPSDYGKALEGFARTLGAPGDDGVFRYEPPKEEAVERPDLDDDEVSGWFDTKSDPKVAEAVAAAEAVARQEVPGPLGTSPARTTPPRPLRSAEPEPEPEPEGEPATEAQAPELPKRQPSAQIPPHQPSPPPHQAPAPPPYPQQPQQPPYGGQYGQGGGAYPQQPPQGPSSGPFPQQGGPQGPPRQQ</sequence>
<evidence type="ECO:0000256" key="3">
    <source>
        <dbReference type="ARBA" id="ARBA00022692"/>
    </source>
</evidence>
<evidence type="ECO:0000259" key="7">
    <source>
        <dbReference type="SMART" id="SM00244"/>
    </source>
</evidence>
<dbReference type="PROSITE" id="PS01270">
    <property type="entry name" value="BAND_7"/>
    <property type="match status" value="1"/>
</dbReference>
<dbReference type="InterPro" id="IPR036013">
    <property type="entry name" value="Band_7/SPFH_dom_sf"/>
</dbReference>
<proteinExistence type="inferred from homology"/>
<gene>
    <name evidence="8" type="ORF">GCM10009754_01870</name>
</gene>
<evidence type="ECO:0000256" key="6">
    <source>
        <dbReference type="SAM" id="MobiDB-lite"/>
    </source>
</evidence>
<dbReference type="PANTHER" id="PTHR43327">
    <property type="entry name" value="STOMATIN-LIKE PROTEIN 2, MITOCHONDRIAL"/>
    <property type="match status" value="1"/>
</dbReference>
<feature type="domain" description="Band 7" evidence="7">
    <location>
        <begin position="22"/>
        <end position="180"/>
    </location>
</feature>
<keyword evidence="4" id="KW-1133">Transmembrane helix</keyword>
<accession>A0ABN2Q1D9</accession>
<feature type="compositionally biased region" description="Acidic residues" evidence="6">
    <location>
        <begin position="387"/>
        <end position="397"/>
    </location>
</feature>
<evidence type="ECO:0000313" key="8">
    <source>
        <dbReference type="EMBL" id="GAA1938466.1"/>
    </source>
</evidence>
<evidence type="ECO:0000256" key="1">
    <source>
        <dbReference type="ARBA" id="ARBA00004167"/>
    </source>
</evidence>
<dbReference type="InterPro" id="IPR001107">
    <property type="entry name" value="Band_7"/>
</dbReference>
<dbReference type="SUPFAM" id="SSF117892">
    <property type="entry name" value="Band 7/SPFH domain"/>
    <property type="match status" value="1"/>
</dbReference>
<evidence type="ECO:0000313" key="9">
    <source>
        <dbReference type="Proteomes" id="UP001501116"/>
    </source>
</evidence>
<evidence type="ECO:0000256" key="2">
    <source>
        <dbReference type="ARBA" id="ARBA00008164"/>
    </source>
</evidence>
<dbReference type="InterPro" id="IPR050710">
    <property type="entry name" value="Band7/mec-2_domain"/>
</dbReference>
<organism evidence="8 9">
    <name type="scientific">Amycolatopsis minnesotensis</name>
    <dbReference type="NCBI Taxonomy" id="337894"/>
    <lineage>
        <taxon>Bacteria</taxon>
        <taxon>Bacillati</taxon>
        <taxon>Actinomycetota</taxon>
        <taxon>Actinomycetes</taxon>
        <taxon>Pseudonocardiales</taxon>
        <taxon>Pseudonocardiaceae</taxon>
        <taxon>Amycolatopsis</taxon>
    </lineage>
</organism>
<evidence type="ECO:0000256" key="5">
    <source>
        <dbReference type="ARBA" id="ARBA00023136"/>
    </source>
</evidence>
<dbReference type="CDD" id="cd08829">
    <property type="entry name" value="SPFH_paraslipin"/>
    <property type="match status" value="1"/>
</dbReference>
<comment type="caution">
    <text evidence="8">The sequence shown here is derived from an EMBL/GenBank/DDBJ whole genome shotgun (WGS) entry which is preliminary data.</text>
</comment>
<dbReference type="PRINTS" id="PR00721">
    <property type="entry name" value="STOMATIN"/>
</dbReference>
<dbReference type="Gene3D" id="3.30.479.30">
    <property type="entry name" value="Band 7 domain"/>
    <property type="match status" value="1"/>
</dbReference>
<dbReference type="InterPro" id="IPR018080">
    <property type="entry name" value="Band_7/stomatin-like_CS"/>
</dbReference>
<dbReference type="EMBL" id="BAAANN010000001">
    <property type="protein sequence ID" value="GAA1938466.1"/>
    <property type="molecule type" value="Genomic_DNA"/>
</dbReference>